<dbReference type="SUPFAM" id="SSF103025">
    <property type="entry name" value="Folate-binding domain"/>
    <property type="match status" value="1"/>
</dbReference>
<dbReference type="EMBL" id="CAJNIZ010008060">
    <property type="protein sequence ID" value="CAE7263779.1"/>
    <property type="molecule type" value="Genomic_DNA"/>
</dbReference>
<gene>
    <name evidence="5" type="primary">IBA57</name>
    <name evidence="5" type="ORF">SPIL2461_LOCUS5621</name>
</gene>
<evidence type="ECO:0000256" key="3">
    <source>
        <dbReference type="ARBA" id="ARBA00023128"/>
    </source>
</evidence>
<dbReference type="InterPro" id="IPR001932">
    <property type="entry name" value="PPM-type_phosphatase-like_dom"/>
</dbReference>
<accession>A0A812MUI1</accession>
<dbReference type="PANTHER" id="PTHR22602:SF0">
    <property type="entry name" value="TRANSFERASE CAF17, MITOCHONDRIAL-RELATED"/>
    <property type="match status" value="1"/>
</dbReference>
<evidence type="ECO:0000313" key="5">
    <source>
        <dbReference type="EMBL" id="CAE7263779.1"/>
    </source>
</evidence>
<proteinExistence type="predicted"/>
<dbReference type="InterPro" id="IPR027266">
    <property type="entry name" value="TrmE/GcvT-like"/>
</dbReference>
<organism evidence="5 6">
    <name type="scientific">Symbiodinium pilosum</name>
    <name type="common">Dinoflagellate</name>
    <dbReference type="NCBI Taxonomy" id="2952"/>
    <lineage>
        <taxon>Eukaryota</taxon>
        <taxon>Sar</taxon>
        <taxon>Alveolata</taxon>
        <taxon>Dinophyceae</taxon>
        <taxon>Suessiales</taxon>
        <taxon>Symbiodiniaceae</taxon>
        <taxon>Symbiodinium</taxon>
    </lineage>
</organism>
<feature type="domain" description="PPM-type phosphatase" evidence="4">
    <location>
        <begin position="1"/>
        <end position="106"/>
    </location>
</feature>
<comment type="caution">
    <text evidence="5">The sequence shown here is derived from an EMBL/GenBank/DDBJ whole genome shotgun (WGS) entry which is preliminary data.</text>
</comment>
<dbReference type="GO" id="GO:0016226">
    <property type="term" value="P:iron-sulfur cluster assembly"/>
    <property type="evidence" value="ECO:0007669"/>
    <property type="project" value="TreeGrafter"/>
</dbReference>
<evidence type="ECO:0000256" key="1">
    <source>
        <dbReference type="ARBA" id="ARBA00004173"/>
    </source>
</evidence>
<feature type="non-terminal residue" evidence="5">
    <location>
        <position position="1"/>
    </location>
</feature>
<dbReference type="PROSITE" id="PS51746">
    <property type="entry name" value="PPM_2"/>
    <property type="match status" value="1"/>
</dbReference>
<reference evidence="5" key="1">
    <citation type="submission" date="2021-02" db="EMBL/GenBank/DDBJ databases">
        <authorList>
            <person name="Dougan E. K."/>
            <person name="Rhodes N."/>
            <person name="Thang M."/>
            <person name="Chan C."/>
        </authorList>
    </citation>
    <scope>NUCLEOTIDE SEQUENCE</scope>
</reference>
<protein>
    <submittedName>
        <fullName evidence="5">IBA57 protein</fullName>
    </submittedName>
</protein>
<evidence type="ECO:0000259" key="4">
    <source>
        <dbReference type="PROSITE" id="PS51746"/>
    </source>
</evidence>
<dbReference type="Gene3D" id="3.60.40.10">
    <property type="entry name" value="PPM-type phosphatase domain"/>
    <property type="match status" value="1"/>
</dbReference>
<keyword evidence="6" id="KW-1185">Reference proteome</keyword>
<evidence type="ECO:0000313" key="6">
    <source>
        <dbReference type="Proteomes" id="UP000649617"/>
    </source>
</evidence>
<name>A0A812MUI1_SYMPI</name>
<dbReference type="Gene3D" id="3.30.1360.120">
    <property type="entry name" value="Probable tRNA modification gtpase trme, domain 1"/>
    <property type="match status" value="2"/>
</dbReference>
<dbReference type="SUPFAM" id="SSF81606">
    <property type="entry name" value="PP2C-like"/>
    <property type="match status" value="1"/>
</dbReference>
<comment type="subcellular location">
    <subcellularLocation>
        <location evidence="1">Mitochondrion</location>
    </subcellularLocation>
</comment>
<evidence type="ECO:0000256" key="2">
    <source>
        <dbReference type="ARBA" id="ARBA00022946"/>
    </source>
</evidence>
<dbReference type="PANTHER" id="PTHR22602">
    <property type="entry name" value="TRANSFERASE CAF17, MITOCHONDRIAL-RELATED"/>
    <property type="match status" value="1"/>
</dbReference>
<dbReference type="InterPro" id="IPR036457">
    <property type="entry name" value="PPM-type-like_dom_sf"/>
</dbReference>
<keyword evidence="2" id="KW-0809">Transit peptide</keyword>
<dbReference type="InterPro" id="IPR045179">
    <property type="entry name" value="YgfZ/GcvT"/>
</dbReference>
<dbReference type="GO" id="GO:0005739">
    <property type="term" value="C:mitochondrion"/>
    <property type="evidence" value="ECO:0007669"/>
    <property type="project" value="UniProtKB-SubCell"/>
</dbReference>
<dbReference type="AlphaFoldDB" id="A0A812MUI1"/>
<dbReference type="Pfam" id="PF00481">
    <property type="entry name" value="PP2C"/>
    <property type="match status" value="1"/>
</dbReference>
<dbReference type="NCBIfam" id="TIGR03317">
    <property type="entry name" value="ygfZ_signature"/>
    <property type="match status" value="1"/>
</dbReference>
<dbReference type="CDD" id="cd00143">
    <property type="entry name" value="PP2Cc"/>
    <property type="match status" value="1"/>
</dbReference>
<dbReference type="InterPro" id="IPR017703">
    <property type="entry name" value="YgfZ/GCV_T_CS"/>
</dbReference>
<sequence>GKKDASQMMMFLSTCRGFGDPTFKNPDPIVIATPDVKTVDLVPEDWACVLGSDGIFDALSDQEVADIIWRAMAGQGKDAVRAAKEVVQTALRKGSRDNVTAVICRFGWASPPEMDSAVAAVISSSGLENTAFAPPVEWGAWNGENSGQFLQGLCTQDMQSLQIMRSAGHAVLPAAFLSPKGKVLCDTLVQQVDKHEYFVDCHKESATPLLRLLLRHRLRQPLTIENITKSYLPCAVLPVDAEAQGEAETKGEKLDPTDFFPDPRFAGLGHRAVLSTKSSTPAPLMTVSDYHQWRVRCGVPEGPRDLKVDEIMPLHVNMELLNFVSFSKGCYVGQELLTRTKHRGAVRRRVFIAVAADYGSDQVAKLRQVLKQLDPGSPVTASCIIPIEEPLGHDVASEALAVFSRRDQSDLKQIGVLQSACQNLALCLLRCDGDFNHPKSFENPPVPEDTEIVTASGRSQILMRAPPYAFVQTE</sequence>
<dbReference type="OrthoDB" id="191995at2759"/>
<dbReference type="Proteomes" id="UP000649617">
    <property type="component" value="Unassembled WGS sequence"/>
</dbReference>
<keyword evidence="3" id="KW-0496">Mitochondrion</keyword>